<keyword evidence="9 11" id="KW-0411">Iron-sulfur</keyword>
<evidence type="ECO:0000256" key="4">
    <source>
        <dbReference type="ARBA" id="ARBA00022485"/>
    </source>
</evidence>
<dbReference type="InterPro" id="IPR007197">
    <property type="entry name" value="rSAM"/>
</dbReference>
<dbReference type="GO" id="GO:0016853">
    <property type="term" value="F:isomerase activity"/>
    <property type="evidence" value="ECO:0007669"/>
    <property type="project" value="UniProtKB-KW"/>
</dbReference>
<evidence type="ECO:0000256" key="2">
    <source>
        <dbReference type="ARBA" id="ARBA00001966"/>
    </source>
</evidence>
<comment type="cofactor">
    <cofactor evidence="1 12">
        <name>pyridoxal 5'-phosphate</name>
        <dbReference type="ChEBI" id="CHEBI:597326"/>
    </cofactor>
</comment>
<keyword evidence="8" id="KW-0408">Iron</keyword>
<evidence type="ECO:0000256" key="9">
    <source>
        <dbReference type="ARBA" id="ARBA00023014"/>
    </source>
</evidence>
<keyword evidence="4 11" id="KW-0004">4Fe-4S</keyword>
<dbReference type="GO" id="GO:0051539">
    <property type="term" value="F:4 iron, 4 sulfur cluster binding"/>
    <property type="evidence" value="ECO:0007669"/>
    <property type="project" value="UniProtKB-KW"/>
</dbReference>
<dbReference type="NCBIfam" id="TIGR00238">
    <property type="entry name" value="KamA family radical SAM protein"/>
    <property type="match status" value="1"/>
</dbReference>
<dbReference type="InterPro" id="IPR058240">
    <property type="entry name" value="rSAM_sf"/>
</dbReference>
<dbReference type="PANTHER" id="PTHR30538:SF1">
    <property type="entry name" value="L-LYSINE 2,3-AMINOMUTASE"/>
    <property type="match status" value="1"/>
</dbReference>
<dbReference type="EMBL" id="CP159373">
    <property type="protein sequence ID" value="XCN72214.1"/>
    <property type="molecule type" value="Genomic_DNA"/>
</dbReference>
<evidence type="ECO:0000256" key="1">
    <source>
        <dbReference type="ARBA" id="ARBA00001933"/>
    </source>
</evidence>
<accession>A0AAU8LSH9</accession>
<evidence type="ECO:0000256" key="5">
    <source>
        <dbReference type="ARBA" id="ARBA00022691"/>
    </source>
</evidence>
<dbReference type="KEGG" id="eaj:Q3M24_18195"/>
<evidence type="ECO:0000259" key="13">
    <source>
        <dbReference type="PROSITE" id="PS51918"/>
    </source>
</evidence>
<dbReference type="SUPFAM" id="SSF102114">
    <property type="entry name" value="Radical SAM enzymes"/>
    <property type="match status" value="1"/>
</dbReference>
<dbReference type="AlphaFoldDB" id="A0AAU8LSH9"/>
<dbReference type="Gene3D" id="3.20.20.70">
    <property type="entry name" value="Aldolase class I"/>
    <property type="match status" value="1"/>
</dbReference>
<feature type="binding site" evidence="11">
    <location>
        <position position="107"/>
    </location>
    <ligand>
        <name>[4Fe-4S] cluster</name>
        <dbReference type="ChEBI" id="CHEBI:49883"/>
        <note>4Fe-4S-S-AdoMet</note>
    </ligand>
</feature>
<dbReference type="PANTHER" id="PTHR30538">
    <property type="entry name" value="LYSINE 2,3-AMINOMUTASE-RELATED"/>
    <property type="match status" value="1"/>
</dbReference>
<evidence type="ECO:0000256" key="7">
    <source>
        <dbReference type="ARBA" id="ARBA00022898"/>
    </source>
</evidence>
<proteinExistence type="inferred from homology"/>
<evidence type="ECO:0000256" key="11">
    <source>
        <dbReference type="PIRSR" id="PIRSR004911-1"/>
    </source>
</evidence>
<evidence type="ECO:0000256" key="6">
    <source>
        <dbReference type="ARBA" id="ARBA00022723"/>
    </source>
</evidence>
<organism evidence="14">
    <name type="scientific">Candidatus Electrothrix aestuarii</name>
    <dbReference type="NCBI Taxonomy" id="3062594"/>
    <lineage>
        <taxon>Bacteria</taxon>
        <taxon>Pseudomonadati</taxon>
        <taxon>Thermodesulfobacteriota</taxon>
        <taxon>Desulfobulbia</taxon>
        <taxon>Desulfobulbales</taxon>
        <taxon>Desulfobulbaceae</taxon>
        <taxon>Candidatus Electrothrix</taxon>
    </lineage>
</organism>
<dbReference type="Pfam" id="PF12544">
    <property type="entry name" value="LAM_C"/>
    <property type="match status" value="1"/>
</dbReference>
<feature type="modified residue" description="N6-(pyridoxal phosphate)lysine" evidence="12">
    <location>
        <position position="315"/>
    </location>
</feature>
<feature type="binding site" evidence="11">
    <location>
        <position position="110"/>
    </location>
    <ligand>
        <name>[4Fe-4S] cluster</name>
        <dbReference type="ChEBI" id="CHEBI:49883"/>
        <note>4Fe-4S-S-AdoMet</note>
    </ligand>
</feature>
<keyword evidence="10" id="KW-0413">Isomerase</keyword>
<keyword evidence="7 12" id="KW-0663">Pyridoxal phosphate</keyword>
<sequence>MTAWQDQLKHAITSPEHLAQTLQCNQGEIAEVAAHYPFRISPYYLELLQKVGKPLWRQAVPDLQELDDPQGMVDPLAEDTLSAAPNLVHKYPDRALFLVSSQCAMYCRFCTRKRKVGKASMRITEQTIAAGLEYLRKTPQIREVLISGGDPLLLSDQALEKILYQLRDIEHIKVIRIGTRTPCTLPMRITPELVKMLKKYHPLYINTHFNHPAEITPEAERACTLLAGAGIPLGCQTVLLKGVNDSLPVMQELLYKLLEVRVRPYYLMQADLTEGTAHFRTDIKTGIEIMRGLIGTVSGMAVPTYILDAPEGKGKIPLTPEYIISHQEDRLEFLNYQGIPCSYPFTH</sequence>
<feature type="binding site" evidence="11">
    <location>
        <position position="103"/>
    </location>
    <ligand>
        <name>[4Fe-4S] cluster</name>
        <dbReference type="ChEBI" id="CHEBI:49883"/>
        <note>4Fe-4S-S-AdoMet</note>
    </ligand>
</feature>
<evidence type="ECO:0000256" key="8">
    <source>
        <dbReference type="ARBA" id="ARBA00023004"/>
    </source>
</evidence>
<keyword evidence="6 11" id="KW-0479">Metal-binding</keyword>
<dbReference type="SFLD" id="SFLDS00029">
    <property type="entry name" value="Radical_SAM"/>
    <property type="match status" value="1"/>
</dbReference>
<dbReference type="Pfam" id="PF04055">
    <property type="entry name" value="Radical_SAM"/>
    <property type="match status" value="1"/>
</dbReference>
<dbReference type="SFLD" id="SFLDG01070">
    <property type="entry name" value="PLP-dependent"/>
    <property type="match status" value="1"/>
</dbReference>
<comment type="cofactor">
    <cofactor evidence="2">
        <name>[4Fe-4S] cluster</name>
        <dbReference type="ChEBI" id="CHEBI:49883"/>
    </cofactor>
</comment>
<comment type="similarity">
    <text evidence="3">Belongs to the radical SAM superfamily. KamA family.</text>
</comment>
<evidence type="ECO:0000256" key="10">
    <source>
        <dbReference type="ARBA" id="ARBA00023235"/>
    </source>
</evidence>
<dbReference type="InterPro" id="IPR025895">
    <property type="entry name" value="LAM_C_dom"/>
</dbReference>
<dbReference type="GO" id="GO:0046872">
    <property type="term" value="F:metal ion binding"/>
    <property type="evidence" value="ECO:0007669"/>
    <property type="project" value="UniProtKB-KW"/>
</dbReference>
<feature type="domain" description="Radical SAM core" evidence="13">
    <location>
        <begin position="89"/>
        <end position="304"/>
    </location>
</feature>
<dbReference type="CDD" id="cd01335">
    <property type="entry name" value="Radical_SAM"/>
    <property type="match status" value="1"/>
</dbReference>
<evidence type="ECO:0000313" key="14">
    <source>
        <dbReference type="EMBL" id="XCN72214.1"/>
    </source>
</evidence>
<reference evidence="14" key="1">
    <citation type="journal article" date="2024" name="Syst. Appl. Microbiol.">
        <title>First single-strain enrichments of Electrothrix cable bacteria, description of E. aestuarii sp. nov. and E. rattekaaiensis sp. nov., and proposal of a cable bacteria taxonomy following the rules of the SeqCode.</title>
        <authorList>
            <person name="Plum-Jensen L.E."/>
            <person name="Schramm A."/>
            <person name="Marshall I.P.G."/>
        </authorList>
    </citation>
    <scope>NUCLEOTIDE SEQUENCE</scope>
    <source>
        <strain evidence="14">Rat1</strain>
    </source>
</reference>
<gene>
    <name evidence="14" type="ORF">Q3M24_18195</name>
</gene>
<evidence type="ECO:0000256" key="3">
    <source>
        <dbReference type="ARBA" id="ARBA00008703"/>
    </source>
</evidence>
<dbReference type="PROSITE" id="PS51918">
    <property type="entry name" value="RADICAL_SAM"/>
    <property type="match status" value="1"/>
</dbReference>
<reference evidence="14" key="2">
    <citation type="submission" date="2024-06" db="EMBL/GenBank/DDBJ databases">
        <authorList>
            <person name="Plum-Jensen L.E."/>
            <person name="Schramm A."/>
            <person name="Marshall I.P.G."/>
        </authorList>
    </citation>
    <scope>NUCLEOTIDE SEQUENCE</scope>
    <source>
        <strain evidence="14">Rat1</strain>
    </source>
</reference>
<dbReference type="InterPro" id="IPR013785">
    <property type="entry name" value="Aldolase_TIM"/>
</dbReference>
<keyword evidence="5" id="KW-0949">S-adenosyl-L-methionine</keyword>
<dbReference type="InterPro" id="IPR003739">
    <property type="entry name" value="Lys_aminomutase/Glu_NH3_mut"/>
</dbReference>
<evidence type="ECO:0000256" key="12">
    <source>
        <dbReference type="PIRSR" id="PIRSR603739-50"/>
    </source>
</evidence>
<dbReference type="PIRSF" id="PIRSF004911">
    <property type="entry name" value="DUF160"/>
    <property type="match status" value="1"/>
</dbReference>
<name>A0AAU8LSH9_9BACT</name>
<protein>
    <submittedName>
        <fullName evidence="14">KamA family radical SAM protein</fullName>
    </submittedName>
</protein>